<protein>
    <recommendedName>
        <fullName evidence="1">DUF2241 domain-containing protein</fullName>
    </recommendedName>
</protein>
<proteinExistence type="predicted"/>
<dbReference type="SUPFAM" id="SSF55021">
    <property type="entry name" value="ACT-like"/>
    <property type="match status" value="2"/>
</dbReference>
<dbReference type="AlphaFoldDB" id="A0A346XZM2"/>
<dbReference type="InterPro" id="IPR045865">
    <property type="entry name" value="ACT-like_dom_sf"/>
</dbReference>
<accession>A0A346XZM2</accession>
<feature type="domain" description="DUF2241" evidence="1">
    <location>
        <begin position="2"/>
        <end position="69"/>
    </location>
</feature>
<dbReference type="OrthoDB" id="9797178at2"/>
<dbReference type="PANTHER" id="PTHR39199">
    <property type="entry name" value="BLR5128 PROTEIN"/>
    <property type="match status" value="1"/>
</dbReference>
<dbReference type="Pfam" id="PF10000">
    <property type="entry name" value="ACT_3"/>
    <property type="match status" value="1"/>
</dbReference>
<keyword evidence="3" id="KW-1185">Reference proteome</keyword>
<name>A0A346XZM2_9ACTN</name>
<evidence type="ECO:0000313" key="3">
    <source>
        <dbReference type="Proteomes" id="UP000264006"/>
    </source>
</evidence>
<dbReference type="Gene3D" id="3.30.2130.10">
    <property type="entry name" value="VC0802-like"/>
    <property type="match status" value="1"/>
</dbReference>
<dbReference type="Proteomes" id="UP000264006">
    <property type="component" value="Chromosome"/>
</dbReference>
<evidence type="ECO:0000259" key="1">
    <source>
        <dbReference type="Pfam" id="PF10000"/>
    </source>
</evidence>
<sequence length="137" mass="14464">MAGETDLGTLLESLDVRQREGTYVYVNLPPGTPLPDLPLSAVVTEVEGTTIVLRQSDADEAGMDTEFPSAWLTLAVHSSLEAIGLTASVSAALAVVGIPCNIIAGFHHDHLLVPPNRAEDAIAAIAALRDRPELRES</sequence>
<dbReference type="EMBL" id="CP031165">
    <property type="protein sequence ID" value="AXV07669.1"/>
    <property type="molecule type" value="Genomic_DNA"/>
</dbReference>
<reference evidence="2 3" key="1">
    <citation type="submission" date="2018-09" db="EMBL/GenBank/DDBJ databases">
        <title>Complete genome sequence of Euzebya sp. DY32-46 isolated from seawater of Pacific Ocean.</title>
        <authorList>
            <person name="Xu L."/>
            <person name="Wu Y.-H."/>
            <person name="Xu X.-W."/>
        </authorList>
    </citation>
    <scope>NUCLEOTIDE SEQUENCE [LARGE SCALE GENOMIC DNA]</scope>
    <source>
        <strain evidence="2 3">DY32-46</strain>
    </source>
</reference>
<dbReference type="PANTHER" id="PTHR39199:SF1">
    <property type="entry name" value="BLR5128 PROTEIN"/>
    <property type="match status" value="1"/>
</dbReference>
<organism evidence="2 3">
    <name type="scientific">Euzebya pacifica</name>
    <dbReference type="NCBI Taxonomy" id="1608957"/>
    <lineage>
        <taxon>Bacteria</taxon>
        <taxon>Bacillati</taxon>
        <taxon>Actinomycetota</taxon>
        <taxon>Nitriliruptoria</taxon>
        <taxon>Euzebyales</taxon>
    </lineage>
</organism>
<dbReference type="InterPro" id="IPR018717">
    <property type="entry name" value="DUF2241"/>
</dbReference>
<dbReference type="KEGG" id="euz:DVS28_a2990"/>
<gene>
    <name evidence="2" type="ORF">DVS28_a2990</name>
</gene>
<evidence type="ECO:0000313" key="2">
    <source>
        <dbReference type="EMBL" id="AXV07669.1"/>
    </source>
</evidence>
<dbReference type="RefSeq" id="WP_114592126.1">
    <property type="nucleotide sequence ID" value="NZ_CP031165.1"/>
</dbReference>